<organism evidence="2 3">
    <name type="scientific">Nocardioides massiliensis</name>
    <dbReference type="NCBI Taxonomy" id="1325935"/>
    <lineage>
        <taxon>Bacteria</taxon>
        <taxon>Bacillati</taxon>
        <taxon>Actinomycetota</taxon>
        <taxon>Actinomycetes</taxon>
        <taxon>Propionibacteriales</taxon>
        <taxon>Nocardioidaceae</taxon>
        <taxon>Nocardioides</taxon>
    </lineage>
</organism>
<evidence type="ECO:0000259" key="1">
    <source>
        <dbReference type="Pfam" id="PF03372"/>
    </source>
</evidence>
<dbReference type="InterPro" id="IPR050410">
    <property type="entry name" value="CCR4/nocturin_mRNA_transcr"/>
</dbReference>
<sequence>MRPSRPFSLSLPGRERGGSVRATSVTRLALVTVVAVLVATTGAQPVAAGQEDRQEALRPAALEHDRPLGTPRPRELHVMSLNVLYESTFFNFKPSWSARRPALRGVLKRARPHLIGTQEATERQVDHISSDLGKHYRQVVRTPAGTSWALAIFYDKRRLRPLESGLIALPSRRMLFGACCRRAALWTRFVDKKTGHRFVHVNTHLEAFSADARAESARILRQRVERIARRKPIVLTGDFNEPARAGRPVYVHLVRSRWVRDSWRAARVRTNRVGTYHNYRGLKQNGSRIDWILTSPQIRVRRAAINISSRDGLFPSDHFPVQALIRLPRR</sequence>
<comment type="caution">
    <text evidence="2">The sequence shown here is derived from an EMBL/GenBank/DDBJ whole genome shotgun (WGS) entry which is preliminary data.</text>
</comment>
<dbReference type="Pfam" id="PF03372">
    <property type="entry name" value="Exo_endo_phos"/>
    <property type="match status" value="1"/>
</dbReference>
<dbReference type="PANTHER" id="PTHR12121">
    <property type="entry name" value="CARBON CATABOLITE REPRESSOR PROTEIN 4"/>
    <property type="match status" value="1"/>
</dbReference>
<dbReference type="RefSeq" id="WP_306825090.1">
    <property type="nucleotide sequence ID" value="NZ_JAUSQM010000001.1"/>
</dbReference>
<protein>
    <submittedName>
        <fullName evidence="2">Endonuclease/exonuclease/phosphatase family metal-dependent hydrolase</fullName>
    </submittedName>
</protein>
<proteinExistence type="predicted"/>
<gene>
    <name evidence="2" type="ORF">J2S59_002110</name>
</gene>
<feature type="domain" description="Endonuclease/exonuclease/phosphatase" evidence="1">
    <location>
        <begin position="79"/>
        <end position="318"/>
    </location>
</feature>
<evidence type="ECO:0000313" key="3">
    <source>
        <dbReference type="Proteomes" id="UP001240447"/>
    </source>
</evidence>
<dbReference type="Gene3D" id="3.60.10.10">
    <property type="entry name" value="Endonuclease/exonuclease/phosphatase"/>
    <property type="match status" value="1"/>
</dbReference>
<evidence type="ECO:0000313" key="2">
    <source>
        <dbReference type="EMBL" id="MDP9822301.1"/>
    </source>
</evidence>
<keyword evidence="2" id="KW-0255">Endonuclease</keyword>
<dbReference type="InterPro" id="IPR005135">
    <property type="entry name" value="Endo/exonuclease/phosphatase"/>
</dbReference>
<dbReference type="GO" id="GO:0004519">
    <property type="term" value="F:endonuclease activity"/>
    <property type="evidence" value="ECO:0007669"/>
    <property type="project" value="UniProtKB-KW"/>
</dbReference>
<keyword evidence="3" id="KW-1185">Reference proteome</keyword>
<keyword evidence="2" id="KW-0378">Hydrolase</keyword>
<accession>A0ABT9NPR8</accession>
<dbReference type="Proteomes" id="UP001240447">
    <property type="component" value="Unassembled WGS sequence"/>
</dbReference>
<reference evidence="2 3" key="1">
    <citation type="submission" date="2023-07" db="EMBL/GenBank/DDBJ databases">
        <title>Sequencing the genomes of 1000 actinobacteria strains.</title>
        <authorList>
            <person name="Klenk H.-P."/>
        </authorList>
    </citation>
    <scope>NUCLEOTIDE SEQUENCE [LARGE SCALE GENOMIC DNA]</scope>
    <source>
        <strain evidence="2 3">GD13</strain>
    </source>
</reference>
<dbReference type="InterPro" id="IPR036691">
    <property type="entry name" value="Endo/exonu/phosph_ase_sf"/>
</dbReference>
<dbReference type="SUPFAM" id="SSF56219">
    <property type="entry name" value="DNase I-like"/>
    <property type="match status" value="1"/>
</dbReference>
<name>A0ABT9NPR8_9ACTN</name>
<dbReference type="PANTHER" id="PTHR12121:SF36">
    <property type="entry name" value="ENDONUCLEASE_EXONUCLEASE_PHOSPHATASE DOMAIN-CONTAINING PROTEIN"/>
    <property type="match status" value="1"/>
</dbReference>
<dbReference type="GO" id="GO:0016787">
    <property type="term" value="F:hydrolase activity"/>
    <property type="evidence" value="ECO:0007669"/>
    <property type="project" value="UniProtKB-KW"/>
</dbReference>
<dbReference type="EMBL" id="JAUSQM010000001">
    <property type="protein sequence ID" value="MDP9822301.1"/>
    <property type="molecule type" value="Genomic_DNA"/>
</dbReference>
<keyword evidence="2" id="KW-0540">Nuclease</keyword>